<feature type="compositionally biased region" description="Low complexity" evidence="4">
    <location>
        <begin position="376"/>
        <end position="406"/>
    </location>
</feature>
<proteinExistence type="inferred from homology"/>
<evidence type="ECO:0000256" key="4">
    <source>
        <dbReference type="SAM" id="MobiDB-lite"/>
    </source>
</evidence>
<evidence type="ECO:0000259" key="6">
    <source>
        <dbReference type="SMART" id="SM00865"/>
    </source>
</evidence>
<dbReference type="Gene3D" id="3.30.1330.20">
    <property type="entry name" value="Tubulin/FtsZ, C-terminal domain"/>
    <property type="match status" value="1"/>
</dbReference>
<keyword evidence="2" id="KW-0547">Nucleotide-binding</keyword>
<dbReference type="NCBIfam" id="TIGR00065">
    <property type="entry name" value="ftsZ"/>
    <property type="match status" value="1"/>
</dbReference>
<dbReference type="PRINTS" id="PR00423">
    <property type="entry name" value="CELLDVISFTSZ"/>
</dbReference>
<dbReference type="GO" id="GO:0005737">
    <property type="term" value="C:cytoplasm"/>
    <property type="evidence" value="ECO:0007669"/>
    <property type="project" value="TreeGrafter"/>
</dbReference>
<reference evidence="7" key="1">
    <citation type="submission" date="2020-01" db="EMBL/GenBank/DDBJ databases">
        <title>Development of genomics and gene disruption for Polysphondylium violaceum indicates a role for the polyketide synthase stlB in stalk morphogenesis.</title>
        <authorList>
            <person name="Narita B."/>
            <person name="Kawabe Y."/>
            <person name="Kin K."/>
            <person name="Saito T."/>
            <person name="Gibbs R."/>
            <person name="Kuspa A."/>
            <person name="Muzny D."/>
            <person name="Queller D."/>
            <person name="Richards S."/>
            <person name="Strassman J."/>
            <person name="Sucgang R."/>
            <person name="Worley K."/>
            <person name="Schaap P."/>
        </authorList>
    </citation>
    <scope>NUCLEOTIDE SEQUENCE</scope>
    <source>
        <strain evidence="7">QSvi11</strain>
    </source>
</reference>
<dbReference type="InterPro" id="IPR003008">
    <property type="entry name" value="Tubulin_FtsZ_GTPase"/>
</dbReference>
<dbReference type="FunFam" id="3.40.50.1440:FF:000001">
    <property type="entry name" value="Cell division protein FtsZ"/>
    <property type="match status" value="1"/>
</dbReference>
<dbReference type="InterPro" id="IPR018316">
    <property type="entry name" value="Tubulin/FtsZ_2-layer-sand-dom"/>
</dbReference>
<dbReference type="GO" id="GO:0032153">
    <property type="term" value="C:cell division site"/>
    <property type="evidence" value="ECO:0007669"/>
    <property type="project" value="TreeGrafter"/>
</dbReference>
<dbReference type="Gene3D" id="3.40.50.1440">
    <property type="entry name" value="Tubulin/FtsZ, GTPase domain"/>
    <property type="match status" value="1"/>
</dbReference>
<dbReference type="InterPro" id="IPR008280">
    <property type="entry name" value="Tub_FtsZ_C"/>
</dbReference>
<dbReference type="SMART" id="SM00865">
    <property type="entry name" value="Tubulin_C"/>
    <property type="match status" value="1"/>
</dbReference>
<dbReference type="PROSITE" id="PS01134">
    <property type="entry name" value="FTSZ_1"/>
    <property type="match status" value="1"/>
</dbReference>
<dbReference type="InterPro" id="IPR037103">
    <property type="entry name" value="Tubulin/FtsZ-like_C"/>
</dbReference>
<dbReference type="HAMAP" id="MF_00909">
    <property type="entry name" value="FtsZ"/>
    <property type="match status" value="1"/>
</dbReference>
<organism evidence="7 8">
    <name type="scientific">Polysphondylium violaceum</name>
    <dbReference type="NCBI Taxonomy" id="133409"/>
    <lineage>
        <taxon>Eukaryota</taxon>
        <taxon>Amoebozoa</taxon>
        <taxon>Evosea</taxon>
        <taxon>Eumycetozoa</taxon>
        <taxon>Dictyostelia</taxon>
        <taxon>Dictyosteliales</taxon>
        <taxon>Dictyosteliaceae</taxon>
        <taxon>Polysphondylium</taxon>
    </lineage>
</organism>
<evidence type="ECO:0000259" key="5">
    <source>
        <dbReference type="SMART" id="SM00864"/>
    </source>
</evidence>
<evidence type="ECO:0000313" key="7">
    <source>
        <dbReference type="EMBL" id="KAF2069771.1"/>
    </source>
</evidence>
<dbReference type="InterPro" id="IPR045061">
    <property type="entry name" value="FtsZ/CetZ"/>
</dbReference>
<dbReference type="EMBL" id="AJWJ01000597">
    <property type="protein sequence ID" value="KAF2069771.1"/>
    <property type="molecule type" value="Genomic_DNA"/>
</dbReference>
<dbReference type="Pfam" id="PF12327">
    <property type="entry name" value="FtsZ_C"/>
    <property type="match status" value="1"/>
</dbReference>
<dbReference type="GO" id="GO:0005525">
    <property type="term" value="F:GTP binding"/>
    <property type="evidence" value="ECO:0007669"/>
    <property type="project" value="UniProtKB-KW"/>
</dbReference>
<dbReference type="SMART" id="SM00864">
    <property type="entry name" value="Tubulin"/>
    <property type="match status" value="1"/>
</dbReference>
<dbReference type="InterPro" id="IPR020805">
    <property type="entry name" value="Cell_div_FtsZ_CS"/>
</dbReference>
<feature type="region of interest" description="Disordered" evidence="4">
    <location>
        <begin position="376"/>
        <end position="421"/>
    </location>
</feature>
<sequence>MNYLLKSQFNQLSNIFRTVSKLNNTTPRTNAALIIRKFTTANSGAEDDKNWISIPSITVCGIGGGGCNSVNNMIKKSLYGVDFVVANTDAQALQATSSAKIVQLGKSLTRGLGAGAVPQVGKQAAEESIKELMEKIGDTQMLFVTAGMGGGTGTGGAAVVAAAAKERGILTVGIVTKPFHFEGRNRMRLAEIGLSELEKSVDSLIVIPNQKLMEVSEDLYIGNAFQMVDDVLYNGIKGISDILVKPGLINLDFADVRSVMCNSGKALMGVGEAEGKGRDQIAAQMALNNPLLENINISGAKGVLLNISGSDLKLHEVDQIVSLVSSKVDPSANIIFGSTFDQELDGKVKVTLIVTGMGENSNNVALDNQYPINVQQTQHTQQIPQQQQQTQQLNVQQQQTQQPPQQSNIFSGNIKTNQQQDHPLNQNLYPYQQFQQPQQQQQVPPQQQNRPQYHQSQQQNQYQQQQPPQQYQTNNTYQAQAPQQQFNQQQQIQNSELPIDQQPISNEQKYNFKKSFSKFFGSNYE</sequence>
<feature type="domain" description="Tubulin/FtsZ GTPase" evidence="5">
    <location>
        <begin position="56"/>
        <end position="247"/>
    </location>
</feature>
<dbReference type="GO" id="GO:0048285">
    <property type="term" value="P:organelle fission"/>
    <property type="evidence" value="ECO:0007669"/>
    <property type="project" value="TreeGrafter"/>
</dbReference>
<dbReference type="OrthoDB" id="18707at2759"/>
<evidence type="ECO:0000256" key="2">
    <source>
        <dbReference type="ARBA" id="ARBA00022741"/>
    </source>
</evidence>
<dbReference type="SUPFAM" id="SSF52490">
    <property type="entry name" value="Tubulin nucleotide-binding domain-like"/>
    <property type="match status" value="1"/>
</dbReference>
<dbReference type="Proteomes" id="UP000695562">
    <property type="component" value="Unassembled WGS sequence"/>
</dbReference>
<evidence type="ECO:0000256" key="1">
    <source>
        <dbReference type="ARBA" id="ARBA00009690"/>
    </source>
</evidence>
<name>A0A8J4PNM9_9MYCE</name>
<comment type="similarity">
    <text evidence="1">Belongs to the FtsZ family.</text>
</comment>
<accession>A0A8J4PNM9</accession>
<dbReference type="InterPro" id="IPR024757">
    <property type="entry name" value="FtsZ_C"/>
</dbReference>
<dbReference type="PANTHER" id="PTHR30314">
    <property type="entry name" value="CELL DIVISION PROTEIN FTSZ-RELATED"/>
    <property type="match status" value="1"/>
</dbReference>
<gene>
    <name evidence="7" type="ORF">CYY_008910</name>
</gene>
<evidence type="ECO:0000256" key="3">
    <source>
        <dbReference type="ARBA" id="ARBA00023134"/>
    </source>
</evidence>
<dbReference type="Pfam" id="PF00091">
    <property type="entry name" value="Tubulin"/>
    <property type="match status" value="1"/>
</dbReference>
<dbReference type="AlphaFoldDB" id="A0A8J4PNM9"/>
<dbReference type="SUPFAM" id="SSF55307">
    <property type="entry name" value="Tubulin C-terminal domain-like"/>
    <property type="match status" value="1"/>
</dbReference>
<feature type="domain" description="Tubulin/FtsZ 2-layer sandwich" evidence="6">
    <location>
        <begin position="249"/>
        <end position="366"/>
    </location>
</feature>
<keyword evidence="3" id="KW-0342">GTP-binding</keyword>
<dbReference type="InterPro" id="IPR036525">
    <property type="entry name" value="Tubulin/FtsZ_GTPase_sf"/>
</dbReference>
<feature type="compositionally biased region" description="Low complexity" evidence="4">
    <location>
        <begin position="434"/>
        <end position="494"/>
    </location>
</feature>
<feature type="region of interest" description="Disordered" evidence="4">
    <location>
        <begin position="434"/>
        <end position="508"/>
    </location>
</feature>
<dbReference type="GO" id="GO:0003924">
    <property type="term" value="F:GTPase activity"/>
    <property type="evidence" value="ECO:0007669"/>
    <property type="project" value="InterPro"/>
</dbReference>
<evidence type="ECO:0000313" key="8">
    <source>
        <dbReference type="Proteomes" id="UP000695562"/>
    </source>
</evidence>
<dbReference type="CDD" id="cd02201">
    <property type="entry name" value="FtsZ_type1"/>
    <property type="match status" value="1"/>
</dbReference>
<keyword evidence="8" id="KW-1185">Reference proteome</keyword>
<feature type="compositionally biased region" description="Polar residues" evidence="4">
    <location>
        <begin position="407"/>
        <end position="421"/>
    </location>
</feature>
<dbReference type="InterPro" id="IPR000158">
    <property type="entry name" value="Cell_div_FtsZ"/>
</dbReference>
<evidence type="ECO:0008006" key="9">
    <source>
        <dbReference type="Google" id="ProtNLM"/>
    </source>
</evidence>
<protein>
    <recommendedName>
        <fullName evidence="9">Mitochondrial cell division protein</fullName>
    </recommendedName>
</protein>
<dbReference type="PANTHER" id="PTHR30314:SF3">
    <property type="entry name" value="MITOCHONDRIAL DIVISION PROTEIN FSZA"/>
    <property type="match status" value="1"/>
</dbReference>
<comment type="caution">
    <text evidence="7">The sequence shown here is derived from an EMBL/GenBank/DDBJ whole genome shotgun (WGS) entry which is preliminary data.</text>
</comment>
<dbReference type="GO" id="GO:0051301">
    <property type="term" value="P:cell division"/>
    <property type="evidence" value="ECO:0007669"/>
    <property type="project" value="TreeGrafter"/>
</dbReference>